<protein>
    <submittedName>
        <fullName evidence="1">Uncharacterized protein</fullName>
    </submittedName>
</protein>
<accession>A0AAV5KSK6</accession>
<gene>
    <name evidence="1" type="ORF">SLEP1_g36704</name>
</gene>
<comment type="caution">
    <text evidence="1">The sequence shown here is derived from an EMBL/GenBank/DDBJ whole genome shotgun (WGS) entry which is preliminary data.</text>
</comment>
<organism evidence="1 2">
    <name type="scientific">Rubroshorea leprosula</name>
    <dbReference type="NCBI Taxonomy" id="152421"/>
    <lineage>
        <taxon>Eukaryota</taxon>
        <taxon>Viridiplantae</taxon>
        <taxon>Streptophyta</taxon>
        <taxon>Embryophyta</taxon>
        <taxon>Tracheophyta</taxon>
        <taxon>Spermatophyta</taxon>
        <taxon>Magnoliopsida</taxon>
        <taxon>eudicotyledons</taxon>
        <taxon>Gunneridae</taxon>
        <taxon>Pentapetalae</taxon>
        <taxon>rosids</taxon>
        <taxon>malvids</taxon>
        <taxon>Malvales</taxon>
        <taxon>Dipterocarpaceae</taxon>
        <taxon>Rubroshorea</taxon>
    </lineage>
</organism>
<name>A0AAV5KSK6_9ROSI</name>
<keyword evidence="2" id="KW-1185">Reference proteome</keyword>
<evidence type="ECO:0000313" key="1">
    <source>
        <dbReference type="EMBL" id="GKV27541.1"/>
    </source>
</evidence>
<dbReference type="EMBL" id="BPVZ01000076">
    <property type="protein sequence ID" value="GKV27541.1"/>
    <property type="molecule type" value="Genomic_DNA"/>
</dbReference>
<reference evidence="1 2" key="1">
    <citation type="journal article" date="2021" name="Commun. Biol.">
        <title>The genome of Shorea leprosula (Dipterocarpaceae) highlights the ecological relevance of drought in aseasonal tropical rainforests.</title>
        <authorList>
            <person name="Ng K.K.S."/>
            <person name="Kobayashi M.J."/>
            <person name="Fawcett J.A."/>
            <person name="Hatakeyama M."/>
            <person name="Paape T."/>
            <person name="Ng C.H."/>
            <person name="Ang C.C."/>
            <person name="Tnah L.H."/>
            <person name="Lee C.T."/>
            <person name="Nishiyama T."/>
            <person name="Sese J."/>
            <person name="O'Brien M.J."/>
            <person name="Copetti D."/>
            <person name="Mohd Noor M.I."/>
            <person name="Ong R.C."/>
            <person name="Putra M."/>
            <person name="Sireger I.Z."/>
            <person name="Indrioko S."/>
            <person name="Kosugi Y."/>
            <person name="Izuno A."/>
            <person name="Isagi Y."/>
            <person name="Lee S.L."/>
            <person name="Shimizu K.K."/>
        </authorList>
    </citation>
    <scope>NUCLEOTIDE SEQUENCE [LARGE SCALE GENOMIC DNA]</scope>
    <source>
        <strain evidence="1">214</strain>
    </source>
</reference>
<dbReference type="AlphaFoldDB" id="A0AAV5KSK6"/>
<proteinExistence type="predicted"/>
<sequence length="33" mass="3889">MRESDKFWAKLNDVDDMIFSHGFRCRGAVSLEQ</sequence>
<evidence type="ECO:0000313" key="2">
    <source>
        <dbReference type="Proteomes" id="UP001054252"/>
    </source>
</evidence>
<dbReference type="Proteomes" id="UP001054252">
    <property type="component" value="Unassembled WGS sequence"/>
</dbReference>